<dbReference type="InterPro" id="IPR012341">
    <property type="entry name" value="6hp_glycosidase-like_sf"/>
</dbReference>
<dbReference type="AlphaFoldDB" id="A0A1C4YPI8"/>
<feature type="domain" description="Trehalase-like N-terminal" evidence="2">
    <location>
        <begin position="5"/>
        <end position="143"/>
    </location>
</feature>
<reference evidence="4" key="1">
    <citation type="submission" date="2016-06" db="EMBL/GenBank/DDBJ databases">
        <authorList>
            <person name="Varghese N."/>
            <person name="Submissions Spin"/>
        </authorList>
    </citation>
    <scope>NUCLEOTIDE SEQUENCE [LARGE SCALE GENOMIC DNA]</scope>
    <source>
        <strain evidence="4">DSM 45160</strain>
    </source>
</reference>
<accession>A0A1C4YPI8</accession>
<dbReference type="PANTHER" id="PTHR31616:SF0">
    <property type="entry name" value="GLUCAN 1,4-ALPHA-GLUCOSIDASE"/>
    <property type="match status" value="1"/>
</dbReference>
<evidence type="ECO:0000259" key="2">
    <source>
        <dbReference type="Pfam" id="PF19291"/>
    </source>
</evidence>
<dbReference type="PANTHER" id="PTHR31616">
    <property type="entry name" value="TREHALASE"/>
    <property type="match status" value="1"/>
</dbReference>
<gene>
    <name evidence="3" type="ORF">GA0070612_5055</name>
</gene>
<evidence type="ECO:0000259" key="1">
    <source>
        <dbReference type="Pfam" id="PF00723"/>
    </source>
</evidence>
<dbReference type="RefSeq" id="WP_088990148.1">
    <property type="nucleotide sequence ID" value="NZ_LT607409.1"/>
</dbReference>
<dbReference type="Pfam" id="PF00723">
    <property type="entry name" value="Glyco_hydro_15"/>
    <property type="match status" value="1"/>
</dbReference>
<keyword evidence="4" id="KW-1185">Reference proteome</keyword>
<dbReference type="InterPro" id="IPR045582">
    <property type="entry name" value="Trehalase-like_N"/>
</dbReference>
<evidence type="ECO:0000313" key="4">
    <source>
        <dbReference type="Proteomes" id="UP000198224"/>
    </source>
</evidence>
<dbReference type="SUPFAM" id="SSF48208">
    <property type="entry name" value="Six-hairpin glycosidases"/>
    <property type="match status" value="1"/>
</dbReference>
<feature type="domain" description="GH15-like" evidence="1">
    <location>
        <begin position="233"/>
        <end position="598"/>
    </location>
</feature>
<sequence length="615" mass="70061">MDSYPAIEDHGLIGDLQTAALVTCDGTVDWFCAPRFDSPSIFAALLDKDKGGYFRIAPCDVRYVTKQLYLPGTPILITRFISADGVAEVMDFMPVTGERATDTHRLVRLVTMVRGSMRFKVECRPRFDYAREEHQLETHRHGYVFRSRSASLTFNPVDPVRHLIAERGDVRLENGDLVAYGTLNQGDTGGVVLETGDVDPRIFSPEEVQGMFEWTRDYWRRWLERSRYTGRWREMVERSAITLKLMTYAPTGAMIAAPTAALPELVGGTRNWDYRYTWVRDTSFSVHALLGLGFTEEVSRYMDWLDERIREAGDLQDPLKIMYRVDGSSDLHEETLDHLEGYRGSRPVRIGNGAADQLQLDIHGEALYAMHLADEQGIRVSHQVWKSTVRLVDWLCRHWDQADAGIWESRHHPRNYTFGRVMSWVALDRAVRLATRTGRPGDITSWTDQRNRIYNQVMERGYDRGRGTFVQAYDESVLDAALLAMPAVGFVTPSDPLWQSTLAAIERELVSDSLVHRYDPVHSPDGLPGHEGTFNMCTFWYVEALARSGRLDDARLTFEKMFTFSNHLGLYAEEIASTGEQIGNYPQAFSHLSLINSALTLNDLLDAEADARRRR</sequence>
<protein>
    <submittedName>
        <fullName evidence="3">Glucoamylase (Glucan-1,4-alpha-glucosidase), GH15 family</fullName>
    </submittedName>
</protein>
<dbReference type="InterPro" id="IPR011613">
    <property type="entry name" value="GH15-like"/>
</dbReference>
<dbReference type="InterPro" id="IPR008928">
    <property type="entry name" value="6-hairpin_glycosidase_sf"/>
</dbReference>
<dbReference type="EMBL" id="LT607409">
    <property type="protein sequence ID" value="SCF22568.1"/>
    <property type="molecule type" value="Genomic_DNA"/>
</dbReference>
<organism evidence="3 4">
    <name type="scientific">Micromonospora chokoriensis</name>
    <dbReference type="NCBI Taxonomy" id="356851"/>
    <lineage>
        <taxon>Bacteria</taxon>
        <taxon>Bacillati</taxon>
        <taxon>Actinomycetota</taxon>
        <taxon>Actinomycetes</taxon>
        <taxon>Micromonosporales</taxon>
        <taxon>Micromonosporaceae</taxon>
        <taxon>Micromonospora</taxon>
    </lineage>
</organism>
<proteinExistence type="predicted"/>
<dbReference type="Proteomes" id="UP000198224">
    <property type="component" value="Chromosome I"/>
</dbReference>
<dbReference type="GO" id="GO:0004553">
    <property type="term" value="F:hydrolase activity, hydrolyzing O-glycosyl compounds"/>
    <property type="evidence" value="ECO:0007669"/>
    <property type="project" value="TreeGrafter"/>
</dbReference>
<name>A0A1C4YPI8_9ACTN</name>
<evidence type="ECO:0000313" key="3">
    <source>
        <dbReference type="EMBL" id="SCF22568.1"/>
    </source>
</evidence>
<dbReference type="Gene3D" id="1.50.10.10">
    <property type="match status" value="1"/>
</dbReference>
<dbReference type="GO" id="GO:0005975">
    <property type="term" value="P:carbohydrate metabolic process"/>
    <property type="evidence" value="ECO:0007669"/>
    <property type="project" value="InterPro"/>
</dbReference>
<dbReference type="Pfam" id="PF19291">
    <property type="entry name" value="TREH_N"/>
    <property type="match status" value="1"/>
</dbReference>